<evidence type="ECO:0000256" key="11">
    <source>
        <dbReference type="ARBA" id="ARBA00022989"/>
    </source>
</evidence>
<dbReference type="InterPro" id="IPR004358">
    <property type="entry name" value="Sig_transdc_His_kin-like_C"/>
</dbReference>
<evidence type="ECO:0000256" key="14">
    <source>
        <dbReference type="SAM" id="Phobius"/>
    </source>
</evidence>
<keyword evidence="11 14" id="KW-1133">Transmembrane helix</keyword>
<sequence length="450" mass="52119">MLLKIKDRFIKQIPITAKVTLWYTFFIGILLAAILTSLFFISDIILTNVSQQELITSVNKIAIRPSKFESYDDGIFFLKYDARGRKLGGITPAGFFDNARFSPNKVNIQQKRHNKFFYYDMKLRGEHGNWVRGVFPVTKIANIFKYILFILSVMSPFLLFLIIYGGYKIIKNGFKPVEKISSTAMKIKENRDFSKRIDIGYGKDEIHKMAKSFNSMLDTLENSYLHEKQFSSDVSHELRTPISVIMAESSYGVEHVETVEEARESFAVIHRQSKRMTELLTQIMELTKLEEKERVPKEKFNISEMIEDIESDFVKLSQEKNILLTSDIESNVFIYGNQLLLERVIYNLLTNAFKFTKDKIKISLKSYSHLNCCIIEVEDNGIGIPKSEQSKIWDRFYQVEQSRNKNKNQGYGLGLSIVSTILKLHNGKIELQSIPNQQTIFKIILPIENM</sequence>
<keyword evidence="10" id="KW-0067">ATP-binding</keyword>
<proteinExistence type="predicted"/>
<evidence type="ECO:0000256" key="13">
    <source>
        <dbReference type="ARBA" id="ARBA00023136"/>
    </source>
</evidence>
<dbReference type="Pfam" id="PF00672">
    <property type="entry name" value="HAMP"/>
    <property type="match status" value="1"/>
</dbReference>
<dbReference type="AlphaFoldDB" id="A0A7G9GWH8"/>
<dbReference type="FunFam" id="3.30.565.10:FF:000006">
    <property type="entry name" value="Sensor histidine kinase WalK"/>
    <property type="match status" value="1"/>
</dbReference>
<dbReference type="SUPFAM" id="SSF47384">
    <property type="entry name" value="Homodimeric domain of signal transducing histidine kinase"/>
    <property type="match status" value="1"/>
</dbReference>
<protein>
    <recommendedName>
        <fullName evidence="3">histidine kinase</fullName>
        <ecNumber evidence="3">2.7.13.3</ecNumber>
    </recommendedName>
</protein>
<dbReference type="SMART" id="SM00388">
    <property type="entry name" value="HisKA"/>
    <property type="match status" value="1"/>
</dbReference>
<dbReference type="GO" id="GO:0005524">
    <property type="term" value="F:ATP binding"/>
    <property type="evidence" value="ECO:0007669"/>
    <property type="project" value="UniProtKB-KW"/>
</dbReference>
<feature type="domain" description="Histidine kinase" evidence="15">
    <location>
        <begin position="233"/>
        <end position="449"/>
    </location>
</feature>
<organism evidence="17 18">
    <name type="scientific">Fusobacterium hominis</name>
    <dbReference type="NCBI Taxonomy" id="2764326"/>
    <lineage>
        <taxon>Bacteria</taxon>
        <taxon>Fusobacteriati</taxon>
        <taxon>Fusobacteriota</taxon>
        <taxon>Fusobacteriia</taxon>
        <taxon>Fusobacteriales</taxon>
        <taxon>Fusobacteriaceae</taxon>
        <taxon>Fusobacterium</taxon>
    </lineage>
</organism>
<dbReference type="RefSeq" id="WP_101473724.1">
    <property type="nucleotide sequence ID" value="NZ_CP060637.1"/>
</dbReference>
<dbReference type="KEGG" id="fho:H9Q81_09655"/>
<keyword evidence="12" id="KW-0902">Two-component regulatory system</keyword>
<evidence type="ECO:0000256" key="5">
    <source>
        <dbReference type="ARBA" id="ARBA00022553"/>
    </source>
</evidence>
<evidence type="ECO:0000313" key="17">
    <source>
        <dbReference type="EMBL" id="QNM15160.1"/>
    </source>
</evidence>
<dbReference type="InterPro" id="IPR005467">
    <property type="entry name" value="His_kinase_dom"/>
</dbReference>
<dbReference type="InterPro" id="IPR003660">
    <property type="entry name" value="HAMP_dom"/>
</dbReference>
<dbReference type="GO" id="GO:0000155">
    <property type="term" value="F:phosphorelay sensor kinase activity"/>
    <property type="evidence" value="ECO:0007669"/>
    <property type="project" value="InterPro"/>
</dbReference>
<dbReference type="PANTHER" id="PTHR45528:SF1">
    <property type="entry name" value="SENSOR HISTIDINE KINASE CPXA"/>
    <property type="match status" value="1"/>
</dbReference>
<dbReference type="EC" id="2.7.13.3" evidence="3"/>
<keyword evidence="5" id="KW-0597">Phosphoprotein</keyword>
<evidence type="ECO:0000313" key="18">
    <source>
        <dbReference type="Proteomes" id="UP000515913"/>
    </source>
</evidence>
<keyword evidence="4" id="KW-1003">Cell membrane</keyword>
<dbReference type="CDD" id="cd06225">
    <property type="entry name" value="HAMP"/>
    <property type="match status" value="1"/>
</dbReference>
<evidence type="ECO:0000256" key="4">
    <source>
        <dbReference type="ARBA" id="ARBA00022475"/>
    </source>
</evidence>
<keyword evidence="6" id="KW-0808">Transferase</keyword>
<dbReference type="Gene3D" id="1.10.287.130">
    <property type="match status" value="1"/>
</dbReference>
<evidence type="ECO:0000256" key="7">
    <source>
        <dbReference type="ARBA" id="ARBA00022692"/>
    </source>
</evidence>
<feature type="domain" description="HAMP" evidence="16">
    <location>
        <begin position="171"/>
        <end position="225"/>
    </location>
</feature>
<dbReference type="CDD" id="cd00082">
    <property type="entry name" value="HisKA"/>
    <property type="match status" value="1"/>
</dbReference>
<evidence type="ECO:0000256" key="6">
    <source>
        <dbReference type="ARBA" id="ARBA00022679"/>
    </source>
</evidence>
<keyword evidence="7 14" id="KW-0812">Transmembrane</keyword>
<name>A0A7G9GWH8_9FUSO</name>
<reference evidence="17 18" key="1">
    <citation type="submission" date="2020-08" db="EMBL/GenBank/DDBJ databases">
        <authorList>
            <person name="Liu C."/>
            <person name="Sun Q."/>
        </authorList>
    </citation>
    <scope>NUCLEOTIDE SEQUENCE [LARGE SCALE GENOMIC DNA]</scope>
    <source>
        <strain evidence="17 18">NSJ-57</strain>
    </source>
</reference>
<evidence type="ECO:0000256" key="1">
    <source>
        <dbReference type="ARBA" id="ARBA00000085"/>
    </source>
</evidence>
<evidence type="ECO:0000256" key="3">
    <source>
        <dbReference type="ARBA" id="ARBA00012438"/>
    </source>
</evidence>
<dbReference type="PRINTS" id="PR00344">
    <property type="entry name" value="BCTRLSENSOR"/>
</dbReference>
<dbReference type="InterPro" id="IPR050398">
    <property type="entry name" value="HssS/ArlS-like"/>
</dbReference>
<dbReference type="EMBL" id="CP060637">
    <property type="protein sequence ID" value="QNM15160.1"/>
    <property type="molecule type" value="Genomic_DNA"/>
</dbReference>
<evidence type="ECO:0000259" key="15">
    <source>
        <dbReference type="PROSITE" id="PS50109"/>
    </source>
</evidence>
<dbReference type="PROSITE" id="PS50885">
    <property type="entry name" value="HAMP"/>
    <property type="match status" value="1"/>
</dbReference>
<evidence type="ECO:0000256" key="8">
    <source>
        <dbReference type="ARBA" id="ARBA00022741"/>
    </source>
</evidence>
<keyword evidence="9 17" id="KW-0418">Kinase</keyword>
<evidence type="ECO:0000256" key="10">
    <source>
        <dbReference type="ARBA" id="ARBA00022840"/>
    </source>
</evidence>
<dbReference type="PROSITE" id="PS50109">
    <property type="entry name" value="HIS_KIN"/>
    <property type="match status" value="1"/>
</dbReference>
<dbReference type="InterPro" id="IPR036097">
    <property type="entry name" value="HisK_dim/P_sf"/>
</dbReference>
<dbReference type="InterPro" id="IPR003661">
    <property type="entry name" value="HisK_dim/P_dom"/>
</dbReference>
<dbReference type="GO" id="GO:0005886">
    <property type="term" value="C:plasma membrane"/>
    <property type="evidence" value="ECO:0007669"/>
    <property type="project" value="UniProtKB-SubCell"/>
</dbReference>
<dbReference type="Gene3D" id="6.10.340.10">
    <property type="match status" value="1"/>
</dbReference>
<dbReference type="SMART" id="SM00304">
    <property type="entry name" value="HAMP"/>
    <property type="match status" value="1"/>
</dbReference>
<evidence type="ECO:0000256" key="12">
    <source>
        <dbReference type="ARBA" id="ARBA00023012"/>
    </source>
</evidence>
<dbReference type="Pfam" id="PF00512">
    <property type="entry name" value="HisKA"/>
    <property type="match status" value="1"/>
</dbReference>
<comment type="catalytic activity">
    <reaction evidence="1">
        <text>ATP + protein L-histidine = ADP + protein N-phospho-L-histidine.</text>
        <dbReference type="EC" id="2.7.13.3"/>
    </reaction>
</comment>
<gene>
    <name evidence="17" type="ORF">H9Q81_09655</name>
</gene>
<dbReference type="InterPro" id="IPR003594">
    <property type="entry name" value="HATPase_dom"/>
</dbReference>
<dbReference type="InterPro" id="IPR036890">
    <property type="entry name" value="HATPase_C_sf"/>
</dbReference>
<feature type="transmembrane region" description="Helical" evidence="14">
    <location>
        <begin position="143"/>
        <end position="167"/>
    </location>
</feature>
<feature type="transmembrane region" description="Helical" evidence="14">
    <location>
        <begin position="21"/>
        <end position="41"/>
    </location>
</feature>
<dbReference type="PANTHER" id="PTHR45528">
    <property type="entry name" value="SENSOR HISTIDINE KINASE CPXA"/>
    <property type="match status" value="1"/>
</dbReference>
<evidence type="ECO:0000256" key="2">
    <source>
        <dbReference type="ARBA" id="ARBA00004651"/>
    </source>
</evidence>
<comment type="subcellular location">
    <subcellularLocation>
        <location evidence="2">Cell membrane</location>
        <topology evidence="2">Multi-pass membrane protein</topology>
    </subcellularLocation>
</comment>
<dbReference type="CDD" id="cd00075">
    <property type="entry name" value="HATPase"/>
    <property type="match status" value="1"/>
</dbReference>
<dbReference type="Gene3D" id="3.30.565.10">
    <property type="entry name" value="Histidine kinase-like ATPase, C-terminal domain"/>
    <property type="match status" value="1"/>
</dbReference>
<keyword evidence="13 14" id="KW-0472">Membrane</keyword>
<evidence type="ECO:0000259" key="16">
    <source>
        <dbReference type="PROSITE" id="PS50885"/>
    </source>
</evidence>
<evidence type="ECO:0000256" key="9">
    <source>
        <dbReference type="ARBA" id="ARBA00022777"/>
    </source>
</evidence>
<dbReference type="SMART" id="SM00387">
    <property type="entry name" value="HATPase_c"/>
    <property type="match status" value="1"/>
</dbReference>
<dbReference type="SUPFAM" id="SSF55874">
    <property type="entry name" value="ATPase domain of HSP90 chaperone/DNA topoisomerase II/histidine kinase"/>
    <property type="match status" value="1"/>
</dbReference>
<dbReference type="SUPFAM" id="SSF158472">
    <property type="entry name" value="HAMP domain-like"/>
    <property type="match status" value="1"/>
</dbReference>
<accession>A0A7G9GWH8</accession>
<dbReference type="Pfam" id="PF02518">
    <property type="entry name" value="HATPase_c"/>
    <property type="match status" value="1"/>
</dbReference>
<keyword evidence="8" id="KW-0547">Nucleotide-binding</keyword>
<keyword evidence="18" id="KW-1185">Reference proteome</keyword>
<dbReference type="Proteomes" id="UP000515913">
    <property type="component" value="Chromosome"/>
</dbReference>